<dbReference type="InterPro" id="IPR033489">
    <property type="entry name" value="RBBP6"/>
</dbReference>
<comment type="subcellular location">
    <subcellularLocation>
        <location evidence="1">Nucleus</location>
    </subcellularLocation>
</comment>
<evidence type="ECO:0000256" key="7">
    <source>
        <dbReference type="SAM" id="MobiDB-lite"/>
    </source>
</evidence>
<dbReference type="GO" id="GO:0006397">
    <property type="term" value="P:mRNA processing"/>
    <property type="evidence" value="ECO:0007669"/>
    <property type="project" value="InterPro"/>
</dbReference>
<feature type="compositionally biased region" description="Polar residues" evidence="7">
    <location>
        <begin position="331"/>
        <end position="351"/>
    </location>
</feature>
<feature type="compositionally biased region" description="Basic and acidic residues" evidence="7">
    <location>
        <begin position="1013"/>
        <end position="1073"/>
    </location>
</feature>
<dbReference type="GO" id="GO:0061630">
    <property type="term" value="F:ubiquitin protein ligase activity"/>
    <property type="evidence" value="ECO:0007669"/>
    <property type="project" value="InterPro"/>
</dbReference>
<feature type="compositionally biased region" description="Low complexity" evidence="7">
    <location>
        <begin position="358"/>
        <end position="377"/>
    </location>
</feature>
<feature type="compositionally biased region" description="Basic and acidic residues" evidence="7">
    <location>
        <begin position="1110"/>
        <end position="1143"/>
    </location>
</feature>
<evidence type="ECO:0000256" key="6">
    <source>
        <dbReference type="PROSITE-ProRule" id="PRU00047"/>
    </source>
</evidence>
<dbReference type="SMART" id="SM01180">
    <property type="entry name" value="DWNN"/>
    <property type="match status" value="1"/>
</dbReference>
<evidence type="ECO:0000256" key="4">
    <source>
        <dbReference type="ARBA" id="ARBA00022833"/>
    </source>
</evidence>
<feature type="compositionally biased region" description="Basic and acidic residues" evidence="7">
    <location>
        <begin position="975"/>
        <end position="996"/>
    </location>
</feature>
<feature type="compositionally biased region" description="Low complexity" evidence="7">
    <location>
        <begin position="803"/>
        <end position="829"/>
    </location>
</feature>
<dbReference type="Gene3D" id="3.30.40.10">
    <property type="entry name" value="Zinc/RING finger domain, C3HC4 (zinc finger)"/>
    <property type="match status" value="1"/>
</dbReference>
<keyword evidence="5" id="KW-0539">Nucleus</keyword>
<feature type="region of interest" description="Disordered" evidence="7">
    <location>
        <begin position="748"/>
        <end position="1582"/>
    </location>
</feature>
<dbReference type="Gene3D" id="3.10.20.90">
    <property type="entry name" value="Phosphatidylinositol 3-kinase Catalytic Subunit, Chain A, domain 1"/>
    <property type="match status" value="1"/>
</dbReference>
<feature type="compositionally biased region" description="Basic and acidic residues" evidence="7">
    <location>
        <begin position="1398"/>
        <end position="1466"/>
    </location>
</feature>
<dbReference type="Pfam" id="PF08783">
    <property type="entry name" value="DWNN"/>
    <property type="match status" value="1"/>
</dbReference>
<feature type="compositionally biased region" description="Basic and acidic residues" evidence="7">
    <location>
        <begin position="1092"/>
        <end position="1102"/>
    </location>
</feature>
<dbReference type="Proteomes" id="UP000007635">
    <property type="component" value="Chromosome XI"/>
</dbReference>
<dbReference type="Gene3D" id="4.10.60.10">
    <property type="entry name" value="Zinc finger, CCHC-type"/>
    <property type="match status" value="1"/>
</dbReference>
<dbReference type="GO" id="GO:0008270">
    <property type="term" value="F:zinc ion binding"/>
    <property type="evidence" value="ECO:0007669"/>
    <property type="project" value="UniProtKB-KW"/>
</dbReference>
<feature type="compositionally biased region" description="Basic and acidic residues" evidence="7">
    <location>
        <begin position="1238"/>
        <end position="1261"/>
    </location>
</feature>
<dbReference type="InterPro" id="IPR003613">
    <property type="entry name" value="Ubox_domain"/>
</dbReference>
<dbReference type="SUPFAM" id="SSF57756">
    <property type="entry name" value="Retrovirus zinc finger-like domains"/>
    <property type="match status" value="1"/>
</dbReference>
<dbReference type="SUPFAM" id="SSF57850">
    <property type="entry name" value="RING/U-box"/>
    <property type="match status" value="1"/>
</dbReference>
<reference evidence="12" key="2">
    <citation type="submission" date="2025-08" db="UniProtKB">
        <authorList>
            <consortium name="Ensembl"/>
        </authorList>
    </citation>
    <scope>IDENTIFICATION</scope>
</reference>
<feature type="compositionally biased region" description="Basic residues" evidence="7">
    <location>
        <begin position="653"/>
        <end position="664"/>
    </location>
</feature>
<dbReference type="PROSITE" id="PS51698">
    <property type="entry name" value="U_BOX"/>
    <property type="match status" value="1"/>
</dbReference>
<evidence type="ECO:0000256" key="1">
    <source>
        <dbReference type="ARBA" id="ARBA00004123"/>
    </source>
</evidence>
<keyword evidence="13" id="KW-1185">Reference proteome</keyword>
<evidence type="ECO:0000313" key="13">
    <source>
        <dbReference type="Proteomes" id="UP000007635"/>
    </source>
</evidence>
<name>A0AAQ4Q3K4_GASAC</name>
<dbReference type="PROSITE" id="PS50089">
    <property type="entry name" value="ZF_RING_2"/>
    <property type="match status" value="1"/>
</dbReference>
<dbReference type="PANTHER" id="PTHR15439">
    <property type="entry name" value="RETINOBLASTOMA-BINDING PROTEIN 6"/>
    <property type="match status" value="1"/>
</dbReference>
<dbReference type="Pfam" id="PF00098">
    <property type="entry name" value="zf-CCHC"/>
    <property type="match status" value="1"/>
</dbReference>
<feature type="compositionally biased region" description="Basic residues" evidence="7">
    <location>
        <begin position="580"/>
        <end position="616"/>
    </location>
</feature>
<dbReference type="SMART" id="SM00184">
    <property type="entry name" value="RING"/>
    <property type="match status" value="1"/>
</dbReference>
<dbReference type="InterPro" id="IPR013083">
    <property type="entry name" value="Znf_RING/FYVE/PHD"/>
</dbReference>
<reference evidence="12 13" key="1">
    <citation type="journal article" date="2021" name="G3 (Bethesda)">
        <title>Improved contiguity of the threespine stickleback genome using long-read sequencing.</title>
        <authorList>
            <person name="Nath S."/>
            <person name="Shaw D.E."/>
            <person name="White M.A."/>
        </authorList>
    </citation>
    <scope>NUCLEOTIDE SEQUENCE [LARGE SCALE GENOMIC DNA]</scope>
    <source>
        <strain evidence="12 13">Lake Benthic</strain>
    </source>
</reference>
<feature type="region of interest" description="Disordered" evidence="7">
    <location>
        <begin position="549"/>
        <end position="712"/>
    </location>
</feature>
<dbReference type="Ensembl" id="ENSGACT00000036020.1">
    <property type="protein sequence ID" value="ENSGACP00000044903.1"/>
    <property type="gene ID" value="ENSGACG00000036769.1"/>
</dbReference>
<feature type="domain" description="U-box" evidence="11">
    <location>
        <begin position="222"/>
        <end position="299"/>
    </location>
</feature>
<feature type="compositionally biased region" description="Basic residues" evidence="7">
    <location>
        <begin position="1554"/>
        <end position="1566"/>
    </location>
</feature>
<dbReference type="InterPro" id="IPR036875">
    <property type="entry name" value="Znf_CCHC_sf"/>
</dbReference>
<keyword evidence="3 6" id="KW-0863">Zinc-finger</keyword>
<feature type="compositionally biased region" description="Basic and acidic residues" evidence="7">
    <location>
        <begin position="1270"/>
        <end position="1326"/>
    </location>
</feature>
<feature type="compositionally biased region" description="Basic and acidic residues" evidence="7">
    <location>
        <begin position="946"/>
        <end position="968"/>
    </location>
</feature>
<feature type="compositionally biased region" description="Pro residues" evidence="7">
    <location>
        <begin position="1541"/>
        <end position="1550"/>
    </location>
</feature>
<reference evidence="12" key="3">
    <citation type="submission" date="2025-09" db="UniProtKB">
        <authorList>
            <consortium name="Ensembl"/>
        </authorList>
    </citation>
    <scope>IDENTIFICATION</scope>
</reference>
<organism evidence="12 13">
    <name type="scientific">Gasterosteus aculeatus aculeatus</name>
    <name type="common">three-spined stickleback</name>
    <dbReference type="NCBI Taxonomy" id="481459"/>
    <lineage>
        <taxon>Eukaryota</taxon>
        <taxon>Metazoa</taxon>
        <taxon>Chordata</taxon>
        <taxon>Craniata</taxon>
        <taxon>Vertebrata</taxon>
        <taxon>Euteleostomi</taxon>
        <taxon>Actinopterygii</taxon>
        <taxon>Neopterygii</taxon>
        <taxon>Teleostei</taxon>
        <taxon>Neoteleostei</taxon>
        <taxon>Acanthomorphata</taxon>
        <taxon>Eupercaria</taxon>
        <taxon>Perciformes</taxon>
        <taxon>Cottioidei</taxon>
        <taxon>Gasterosteales</taxon>
        <taxon>Gasterosteidae</taxon>
        <taxon>Gasterosteus</taxon>
    </lineage>
</organism>
<dbReference type="GO" id="GO:0016567">
    <property type="term" value="P:protein ubiquitination"/>
    <property type="evidence" value="ECO:0007669"/>
    <property type="project" value="InterPro"/>
</dbReference>
<evidence type="ECO:0000256" key="5">
    <source>
        <dbReference type="ARBA" id="ARBA00023242"/>
    </source>
</evidence>
<dbReference type="Pfam" id="PF04564">
    <property type="entry name" value="U-box"/>
    <property type="match status" value="1"/>
</dbReference>
<feature type="compositionally biased region" description="Low complexity" evidence="7">
    <location>
        <begin position="617"/>
        <end position="639"/>
    </location>
</feature>
<feature type="compositionally biased region" description="Basic and acidic residues" evidence="7">
    <location>
        <begin position="861"/>
        <end position="872"/>
    </location>
</feature>
<evidence type="ECO:0000259" key="9">
    <source>
        <dbReference type="PROSITE" id="PS50158"/>
    </source>
</evidence>
<sequence>MGREKLRAGDCDLQITNAQSKEEYKDDECSIPKGSSVIVRRIPVVGSKPSSSKTRHVERSDGQTHQAFGAYRAMEDQSSSRALPLFSKMANLADVDGSEEDKIKVMINQSTYDAMNYNKKFGTVLPANYTCYRCGNTGHHIRDCPIIGDKNCDAPARIKKSTGIPRSFMVEVDDPNTKGAMLTNCGRYAIPSIDIAAYAIGKKERPPFVAQEQPKSEEEEEPVPEELLCGICHDLMSDAVVIPCCGNSYCDDCIRSALLDSEDHVCPTCRQLDVSPDTLIANKFLRQAVETFKKERGYTKSLARGCGASQSQNPTPAASPVPTAPHLGVPSQPQKPHLSTQQDPLRSQAADTSPPPQVCAAPPAATSPASSPTTPSTDLQPEQIQPEEPDREAEEKTNDDDDAAAPSPKPPTDAPSQLIPLVNLTPLAEEPQAAGVDLEQPPSGPAPKRSAPSTCWESSSSSSPLCPTGGWSESGLQQLRPSFSPYPATPPPPLFPPPHFHTFLAAQQPLSGFPPGYPPPTPLWTLPNLQGAPIPSLCPSTAIPALIPKEWYRHQTKKERSPHRESSSRRSSSRSDPKSSKFKPSRSSSRSRSRSRSHGRSRPPSRHKDLHSRSHSSRSYSFGYKRSPTPSSSSSPRGGYRSRHKSPADPRQRSGHHSRHHGKKSASGGGGGSGSASRRRGEDDEREAGASGGSLPGHLYAQHANPSGGLDRERYLRWSREYKEWCDKYFSSYVGHFHQLPLPLLNIPPPPQWEDGEGSANRSDYGGRRRGRRAARTEGRSPPSRSSSDSRSPPSRSSRDSRSTLSQSSSDSHSSPSCSSGSLSSPSRSSSDRRSTPSKGGVQPRAQSGAGSCAGPPVTKSGEDEKHEDVKALGRLGTLKQQPKKKRAEGGDEESSSLDAADSADDCREDRRRRGAGPKAFRDGAPARDERTTGDALEPARPLAQPERRRDKEYERRRREHRHVEVEKGRRRGKHSDSRQDVGRRHKETDTRRTDRPPTGSTDSRSHRSRKRKGEERERSSLRAENSKCLKTNTAEEPKSRRSESLNPLDKKTPKAEQKKERKALPLTERDVWEGGISVKPQKKISININLEGKRSEEKTEKQPFSYFDNAKEEVKEAGQKEKSNGDTDTEANEKTESSREVEGLSEENVQPNEEARQKWEKATFRDDKGATLEKTATPALRAEETTEQGQLLWDEGDGTEASKGGEVRNTRSVRGGDAGPATGESTLAENKGNSPGESKDVPMEGGEWRMWEDKEDEYRSKCQSSISEIHQDGAKPPREDGSGHGDPRGRGEEEEEVKALEEGGEDRAADQEDELIKVAHKVDKGEPEEDERVEGAAKAQTEAPSLVLPPSSVRVTSQTTANRERDDEEKRETERGREIQKTPVWSSSHRSGAPSGGRDRKDSTVHSDRDRERRRDRDRGREGERPGGGQRESRRSTERARDEDRGRGRERERKHASVSAQKRDLPSSSSSRSRSHDTERGGWQRGGDPGDARSSPRPGRKFPPGRSRESGAMSRAPELADQNPHRSCRDTLVSKDPPDRPLPACPPSQPESRKRRAPLRVRAQNHRSGITAQQRRGRGAA</sequence>
<feature type="compositionally biased region" description="Basic and acidic residues" evidence="7">
    <location>
        <begin position="1524"/>
        <end position="1540"/>
    </location>
</feature>
<feature type="compositionally biased region" description="Basic and acidic residues" evidence="7">
    <location>
        <begin position="1154"/>
        <end position="1172"/>
    </location>
</feature>
<dbReference type="GO" id="GO:0005634">
    <property type="term" value="C:nucleus"/>
    <property type="evidence" value="ECO:0007669"/>
    <property type="project" value="UniProtKB-SubCell"/>
</dbReference>
<feature type="compositionally biased region" description="Acidic residues" evidence="7">
    <location>
        <begin position="385"/>
        <end position="403"/>
    </location>
</feature>
<feature type="compositionally biased region" description="Low complexity" evidence="7">
    <location>
        <begin position="780"/>
        <end position="796"/>
    </location>
</feature>
<protein>
    <submittedName>
        <fullName evidence="12">Retinoblastoma binding protein 6</fullName>
    </submittedName>
</protein>
<feature type="domain" description="RING-type" evidence="8">
    <location>
        <begin position="229"/>
        <end position="270"/>
    </location>
</feature>
<feature type="domain" description="DWNN" evidence="10">
    <location>
        <begin position="1"/>
        <end position="43"/>
    </location>
</feature>
<feature type="compositionally biased region" description="Basic and acidic residues" evidence="7">
    <location>
        <begin position="550"/>
        <end position="579"/>
    </location>
</feature>
<feature type="compositionally biased region" description="Basic and acidic residues" evidence="7">
    <location>
        <begin position="1363"/>
        <end position="1381"/>
    </location>
</feature>
<dbReference type="GO" id="GO:0003676">
    <property type="term" value="F:nucleic acid binding"/>
    <property type="evidence" value="ECO:0007669"/>
    <property type="project" value="InterPro"/>
</dbReference>
<accession>A0AAQ4Q3K4</accession>
<dbReference type="PANTHER" id="PTHR15439:SF0">
    <property type="entry name" value="CELL DIVISION CYCLE AND APOPTOSIS REGULATOR PROTEIN 1-RELATED"/>
    <property type="match status" value="1"/>
</dbReference>
<dbReference type="SMART" id="SM00343">
    <property type="entry name" value="ZnF_C2HC"/>
    <property type="match status" value="1"/>
</dbReference>
<feature type="compositionally biased region" description="Polar residues" evidence="7">
    <location>
        <begin position="1224"/>
        <end position="1237"/>
    </location>
</feature>
<dbReference type="GeneTree" id="ENSGT00940000159365"/>
<dbReference type="PROSITE" id="PS51282">
    <property type="entry name" value="DWNN"/>
    <property type="match status" value="1"/>
</dbReference>
<evidence type="ECO:0000259" key="8">
    <source>
        <dbReference type="PROSITE" id="PS50089"/>
    </source>
</evidence>
<proteinExistence type="predicted"/>
<evidence type="ECO:0000259" key="11">
    <source>
        <dbReference type="PROSITE" id="PS51698"/>
    </source>
</evidence>
<evidence type="ECO:0000256" key="3">
    <source>
        <dbReference type="ARBA" id="ARBA00022771"/>
    </source>
</evidence>
<dbReference type="CDD" id="cd16620">
    <property type="entry name" value="vRING-HC-C4C4_RBBP6"/>
    <property type="match status" value="1"/>
</dbReference>
<dbReference type="InterPro" id="IPR001878">
    <property type="entry name" value="Znf_CCHC"/>
</dbReference>
<dbReference type="InterPro" id="IPR001841">
    <property type="entry name" value="Znf_RING"/>
</dbReference>
<feature type="compositionally biased region" description="Pro residues" evidence="7">
    <location>
        <begin position="487"/>
        <end position="499"/>
    </location>
</feature>
<dbReference type="InterPro" id="IPR014891">
    <property type="entry name" value="DWNN_domain"/>
</dbReference>
<feature type="domain" description="CCHC-type" evidence="9">
    <location>
        <begin position="131"/>
        <end position="145"/>
    </location>
</feature>
<feature type="compositionally biased region" description="Basic and acidic residues" evidence="7">
    <location>
        <begin position="920"/>
        <end position="933"/>
    </location>
</feature>
<feature type="region of interest" description="Disordered" evidence="7">
    <location>
        <begin position="303"/>
        <end position="501"/>
    </location>
</feature>
<keyword evidence="4" id="KW-0862">Zinc</keyword>
<evidence type="ECO:0000313" key="12">
    <source>
        <dbReference type="Ensembl" id="ENSGACP00000044903.1"/>
    </source>
</evidence>
<keyword evidence="2" id="KW-0479">Metal-binding</keyword>
<dbReference type="PROSITE" id="PS50158">
    <property type="entry name" value="ZF_CCHC"/>
    <property type="match status" value="1"/>
</dbReference>
<evidence type="ECO:0000259" key="10">
    <source>
        <dbReference type="PROSITE" id="PS51282"/>
    </source>
</evidence>
<evidence type="ECO:0000256" key="2">
    <source>
        <dbReference type="ARBA" id="ARBA00022723"/>
    </source>
</evidence>
<dbReference type="GO" id="GO:0006511">
    <property type="term" value="P:ubiquitin-dependent protein catabolic process"/>
    <property type="evidence" value="ECO:0007669"/>
    <property type="project" value="TreeGrafter"/>
</dbReference>